<dbReference type="AlphaFoldDB" id="A0A074Z3U9"/>
<dbReference type="Proteomes" id="UP000054324">
    <property type="component" value="Unassembled WGS sequence"/>
</dbReference>
<sequence>MTAGFPPDYMHISLALSVDFPRKCRGVVDLDRWKASELRQLLLYTGPVVLRDILHPNVNECFILFTFFPQHYADFLVDASKVFVSKFAAIFGPSHIGYNVYLFSHLFNLIELYRCLDRFSCFSYEPELGHLKHYIHGPKLPAVLLYRRLNERVGLDAVERKIFLDDVGLPLPDATGLFIGMSFFRKSFPTTAFCLMISQMSLRIFLEILLSTRNSKLLSHFTLTH</sequence>
<evidence type="ECO:0000313" key="1">
    <source>
        <dbReference type="EMBL" id="KER21713.1"/>
    </source>
</evidence>
<dbReference type="STRING" id="6198.A0A074Z3U9"/>
<reference evidence="1 2" key="1">
    <citation type="submission" date="2013-11" db="EMBL/GenBank/DDBJ databases">
        <title>Opisthorchis viverrini - life in the bile duct.</title>
        <authorList>
            <person name="Young N.D."/>
            <person name="Nagarajan N."/>
            <person name="Lin S.J."/>
            <person name="Korhonen P.K."/>
            <person name="Jex A.R."/>
            <person name="Hall R.S."/>
            <person name="Safavi-Hemami H."/>
            <person name="Kaewkong W."/>
            <person name="Bertrand D."/>
            <person name="Gao S."/>
            <person name="Seet Q."/>
            <person name="Wongkham S."/>
            <person name="Teh B.T."/>
            <person name="Wongkham C."/>
            <person name="Intapan P.M."/>
            <person name="Maleewong W."/>
            <person name="Yang X."/>
            <person name="Hu M."/>
            <person name="Wang Z."/>
            <person name="Hofmann A."/>
            <person name="Sternberg P.W."/>
            <person name="Tan P."/>
            <person name="Wang J."/>
            <person name="Gasser R.B."/>
        </authorList>
    </citation>
    <scope>NUCLEOTIDE SEQUENCE [LARGE SCALE GENOMIC DNA]</scope>
</reference>
<dbReference type="OrthoDB" id="10036512at2759"/>
<organism evidence="1 2">
    <name type="scientific">Opisthorchis viverrini</name>
    <name type="common">Southeast Asian liver fluke</name>
    <dbReference type="NCBI Taxonomy" id="6198"/>
    <lineage>
        <taxon>Eukaryota</taxon>
        <taxon>Metazoa</taxon>
        <taxon>Spiralia</taxon>
        <taxon>Lophotrochozoa</taxon>
        <taxon>Platyhelminthes</taxon>
        <taxon>Trematoda</taxon>
        <taxon>Digenea</taxon>
        <taxon>Opisthorchiida</taxon>
        <taxon>Opisthorchiata</taxon>
        <taxon>Opisthorchiidae</taxon>
        <taxon>Opisthorchis</taxon>
    </lineage>
</organism>
<keyword evidence="2" id="KW-1185">Reference proteome</keyword>
<protein>
    <submittedName>
        <fullName evidence="1">Uncharacterized protein</fullName>
    </submittedName>
</protein>
<dbReference type="RefSeq" id="XP_009174529.1">
    <property type="nucleotide sequence ID" value="XM_009176265.1"/>
</dbReference>
<evidence type="ECO:0000313" key="2">
    <source>
        <dbReference type="Proteomes" id="UP000054324"/>
    </source>
</evidence>
<dbReference type="PANTHER" id="PTHR33053">
    <property type="entry name" value="PROTEIN, PUTATIVE-RELATED"/>
    <property type="match status" value="1"/>
</dbReference>
<proteinExistence type="predicted"/>
<dbReference type="EMBL" id="KL596945">
    <property type="protein sequence ID" value="KER21713.1"/>
    <property type="molecule type" value="Genomic_DNA"/>
</dbReference>
<gene>
    <name evidence="1" type="ORF">T265_10019</name>
</gene>
<dbReference type="GeneID" id="20324187"/>
<dbReference type="CTD" id="20324187"/>
<accession>A0A074Z3U9</accession>
<dbReference type="KEGG" id="ovi:T265_10019"/>
<name>A0A074Z3U9_OPIVI</name>